<keyword evidence="2" id="KW-1185">Reference proteome</keyword>
<name>A0A1T4JHL1_TREPO</name>
<protein>
    <submittedName>
        <fullName evidence="1">Uncharacterized protein</fullName>
    </submittedName>
</protein>
<evidence type="ECO:0000313" key="1">
    <source>
        <dbReference type="EMBL" id="SJZ29618.1"/>
    </source>
</evidence>
<gene>
    <name evidence="1" type="ORF">SAMN02745149_00120</name>
</gene>
<reference evidence="1 2" key="1">
    <citation type="submission" date="2017-02" db="EMBL/GenBank/DDBJ databases">
        <authorList>
            <person name="Peterson S.W."/>
        </authorList>
    </citation>
    <scope>NUCLEOTIDE SEQUENCE [LARGE SCALE GENOMIC DNA]</scope>
    <source>
        <strain evidence="1 2">ATCC BAA-908</strain>
    </source>
</reference>
<organism evidence="1 2">
    <name type="scientific">Treponema porcinum</name>
    <dbReference type="NCBI Taxonomy" id="261392"/>
    <lineage>
        <taxon>Bacteria</taxon>
        <taxon>Pseudomonadati</taxon>
        <taxon>Spirochaetota</taxon>
        <taxon>Spirochaetia</taxon>
        <taxon>Spirochaetales</taxon>
        <taxon>Treponemataceae</taxon>
        <taxon>Treponema</taxon>
    </lineage>
</organism>
<accession>A0A1T4JHL1</accession>
<sequence length="76" mass="8454">MQPVFFPVHCTGSIYTFHQAVVIQRLMKPRCVVEVEAGIYAGLQVFHCLIAFKVDVLVLEASPKTLNPDVVQSPVK</sequence>
<dbReference type="AlphaFoldDB" id="A0A1T4JHL1"/>
<proteinExistence type="predicted"/>
<evidence type="ECO:0000313" key="2">
    <source>
        <dbReference type="Proteomes" id="UP000190423"/>
    </source>
</evidence>
<dbReference type="EMBL" id="FUWG01000002">
    <property type="protein sequence ID" value="SJZ29618.1"/>
    <property type="molecule type" value="Genomic_DNA"/>
</dbReference>
<dbReference type="Proteomes" id="UP000190423">
    <property type="component" value="Unassembled WGS sequence"/>
</dbReference>